<protein>
    <submittedName>
        <fullName evidence="2">Uncharacterized protein</fullName>
    </submittedName>
</protein>
<organism evidence="2 3">
    <name type="scientific">Triplophysa rosa</name>
    <name type="common">Cave loach</name>
    <dbReference type="NCBI Taxonomy" id="992332"/>
    <lineage>
        <taxon>Eukaryota</taxon>
        <taxon>Metazoa</taxon>
        <taxon>Chordata</taxon>
        <taxon>Craniata</taxon>
        <taxon>Vertebrata</taxon>
        <taxon>Euteleostomi</taxon>
        <taxon>Actinopterygii</taxon>
        <taxon>Neopterygii</taxon>
        <taxon>Teleostei</taxon>
        <taxon>Ostariophysi</taxon>
        <taxon>Cypriniformes</taxon>
        <taxon>Nemacheilidae</taxon>
        <taxon>Triplophysa</taxon>
    </lineage>
</organism>
<evidence type="ECO:0000256" key="1">
    <source>
        <dbReference type="SAM" id="MobiDB-lite"/>
    </source>
</evidence>
<feature type="region of interest" description="Disordered" evidence="1">
    <location>
        <begin position="34"/>
        <end position="68"/>
    </location>
</feature>
<feature type="compositionally biased region" description="Basic and acidic residues" evidence="1">
    <location>
        <begin position="89"/>
        <end position="105"/>
    </location>
</feature>
<gene>
    <name evidence="2" type="ORF">IRJ41_009723</name>
</gene>
<evidence type="ECO:0000313" key="2">
    <source>
        <dbReference type="EMBL" id="KAI7799705.1"/>
    </source>
</evidence>
<dbReference type="EMBL" id="JAFHDT010000015">
    <property type="protein sequence ID" value="KAI7799705.1"/>
    <property type="molecule type" value="Genomic_DNA"/>
</dbReference>
<dbReference type="Proteomes" id="UP001059041">
    <property type="component" value="Linkage Group LG15"/>
</dbReference>
<feature type="region of interest" description="Disordered" evidence="1">
    <location>
        <begin position="89"/>
        <end position="109"/>
    </location>
</feature>
<name>A0A9W7TJ15_TRIRA</name>
<evidence type="ECO:0000313" key="3">
    <source>
        <dbReference type="Proteomes" id="UP001059041"/>
    </source>
</evidence>
<keyword evidence="3" id="KW-1185">Reference proteome</keyword>
<proteinExistence type="predicted"/>
<dbReference type="AlphaFoldDB" id="A0A9W7TJ15"/>
<comment type="caution">
    <text evidence="2">The sequence shown here is derived from an EMBL/GenBank/DDBJ whole genome shotgun (WGS) entry which is preliminary data.</text>
</comment>
<sequence>MGHDVTLTVCGGYETSAGAERDNPDRALMTVAMLPRSFSASPAKQEREDETREEETRPELKAEDAKRAGQAVIQVQSASMRLAQTLLRPQRERNARKQASRRVEMRPAQQIATQYTPRCCLSEHFNQACSDGGSLSYLSIYHYSPFLSSEITETKFSFKSIKSSEVH</sequence>
<accession>A0A9W7TJ15</accession>
<feature type="compositionally biased region" description="Basic and acidic residues" evidence="1">
    <location>
        <begin position="44"/>
        <end position="67"/>
    </location>
</feature>
<reference evidence="2" key="1">
    <citation type="submission" date="2021-02" db="EMBL/GenBank/DDBJ databases">
        <title>Comparative genomics reveals that relaxation of natural selection precedes convergent phenotypic evolution of cavefish.</title>
        <authorList>
            <person name="Peng Z."/>
        </authorList>
    </citation>
    <scope>NUCLEOTIDE SEQUENCE</scope>
    <source>
        <tissue evidence="2">Muscle</tissue>
    </source>
</reference>